<dbReference type="PANTHER" id="PTHR12174:SF23">
    <property type="entry name" value="MINOR HISTOCOMPATIBILITY ANTIGEN H13"/>
    <property type="match status" value="1"/>
</dbReference>
<feature type="transmembrane region" description="Helical" evidence="9">
    <location>
        <begin position="92"/>
        <end position="115"/>
    </location>
</feature>
<gene>
    <name evidence="10" type="ORF">BDW59DRAFT_22207</name>
</gene>
<keyword evidence="6 9" id="KW-1133">Transmembrane helix</keyword>
<feature type="region of interest" description="Disordered" evidence="8">
    <location>
        <begin position="485"/>
        <end position="512"/>
    </location>
</feature>
<organism evidence="10 11">
    <name type="scientific">Aspergillus cavernicola</name>
    <dbReference type="NCBI Taxonomy" id="176166"/>
    <lineage>
        <taxon>Eukaryota</taxon>
        <taxon>Fungi</taxon>
        <taxon>Dikarya</taxon>
        <taxon>Ascomycota</taxon>
        <taxon>Pezizomycotina</taxon>
        <taxon>Eurotiomycetes</taxon>
        <taxon>Eurotiomycetidae</taxon>
        <taxon>Eurotiales</taxon>
        <taxon>Aspergillaceae</taxon>
        <taxon>Aspergillus</taxon>
        <taxon>Aspergillus subgen. Nidulantes</taxon>
    </lineage>
</organism>
<protein>
    <submittedName>
        <fullName evidence="10">Signal peptide peptidase-domain-containing protein</fullName>
    </submittedName>
</protein>
<feature type="compositionally biased region" description="Basic and acidic residues" evidence="8">
    <location>
        <begin position="552"/>
        <end position="581"/>
    </location>
</feature>
<comment type="caution">
    <text evidence="10">The sequence shown here is derived from an EMBL/GenBank/DDBJ whole genome shotgun (WGS) entry which is preliminary data.</text>
</comment>
<dbReference type="InterPro" id="IPR006639">
    <property type="entry name" value="Preselin/SPP"/>
</dbReference>
<evidence type="ECO:0000313" key="11">
    <source>
        <dbReference type="Proteomes" id="UP001610335"/>
    </source>
</evidence>
<feature type="compositionally biased region" description="Basic and acidic residues" evidence="8">
    <location>
        <begin position="497"/>
        <end position="512"/>
    </location>
</feature>
<dbReference type="EMBL" id="JBFXLS010000013">
    <property type="protein sequence ID" value="KAL2830203.1"/>
    <property type="molecule type" value="Genomic_DNA"/>
</dbReference>
<dbReference type="Pfam" id="PF04258">
    <property type="entry name" value="Peptidase_A22B"/>
    <property type="match status" value="1"/>
</dbReference>
<comment type="subcellular location">
    <subcellularLocation>
        <location evidence="1">Endoplasmic reticulum membrane</location>
        <topology evidence="1">Multi-pass membrane protein</topology>
    </subcellularLocation>
</comment>
<evidence type="ECO:0000256" key="8">
    <source>
        <dbReference type="SAM" id="MobiDB-lite"/>
    </source>
</evidence>
<comment type="similarity">
    <text evidence="2">Belongs to the peptidase A22B family.</text>
</comment>
<feature type="region of interest" description="Disordered" evidence="8">
    <location>
        <begin position="593"/>
        <end position="647"/>
    </location>
</feature>
<proteinExistence type="inferred from homology"/>
<evidence type="ECO:0000256" key="1">
    <source>
        <dbReference type="ARBA" id="ARBA00004477"/>
    </source>
</evidence>
<name>A0ABR4ITQ0_9EURO</name>
<feature type="transmembrane region" description="Helical" evidence="9">
    <location>
        <begin position="121"/>
        <end position="138"/>
    </location>
</feature>
<evidence type="ECO:0000256" key="7">
    <source>
        <dbReference type="ARBA" id="ARBA00023136"/>
    </source>
</evidence>
<evidence type="ECO:0000256" key="3">
    <source>
        <dbReference type="ARBA" id="ARBA00022692"/>
    </source>
</evidence>
<feature type="transmembrane region" description="Helical" evidence="9">
    <location>
        <begin position="429"/>
        <end position="451"/>
    </location>
</feature>
<evidence type="ECO:0000313" key="10">
    <source>
        <dbReference type="EMBL" id="KAL2830203.1"/>
    </source>
</evidence>
<feature type="compositionally biased region" description="Polar residues" evidence="8">
    <location>
        <begin position="638"/>
        <end position="647"/>
    </location>
</feature>
<feature type="region of interest" description="Disordered" evidence="8">
    <location>
        <begin position="47"/>
        <end position="85"/>
    </location>
</feature>
<feature type="transmembrane region" description="Helical" evidence="9">
    <location>
        <begin position="280"/>
        <end position="300"/>
    </location>
</feature>
<feature type="transmembrane region" description="Helical" evidence="9">
    <location>
        <begin position="349"/>
        <end position="368"/>
    </location>
</feature>
<feature type="transmembrane region" description="Helical" evidence="9">
    <location>
        <begin position="226"/>
        <end position="251"/>
    </location>
</feature>
<feature type="transmembrane region" description="Helical" evidence="9">
    <location>
        <begin position="457"/>
        <end position="475"/>
    </location>
</feature>
<evidence type="ECO:0000256" key="4">
    <source>
        <dbReference type="ARBA" id="ARBA00022801"/>
    </source>
</evidence>
<evidence type="ECO:0000256" key="2">
    <source>
        <dbReference type="ARBA" id="ARBA00006859"/>
    </source>
</evidence>
<dbReference type="InterPro" id="IPR007369">
    <property type="entry name" value="Peptidase_A22B_SPP"/>
</dbReference>
<feature type="region of interest" description="Disordered" evidence="8">
    <location>
        <begin position="530"/>
        <end position="581"/>
    </location>
</feature>
<keyword evidence="7 9" id="KW-0472">Membrane</keyword>
<dbReference type="PANTHER" id="PTHR12174">
    <property type="entry name" value="SIGNAL PEPTIDE PEPTIDASE"/>
    <property type="match status" value="1"/>
</dbReference>
<sequence length="647" mass="71781">MAEVSPLAELLGQALYQFDLIKPLLSTYGHVILSALFPLYIGAHASLSRPGSAAKPTKNSDEDAGNESENEDDDEESGNDDQKMEGLAPSDAIVFPLTAGLTLGGLYLVINWMGADMLNKILGFYFSHMGMFFAMAFVKDGLSVLRSFIFPRKFTRGGQTWKPRPTDRVFAIVPSPTTSEPVDTRRSPLPGIFGLIPLPNIVLKALWTCREIIYWRAKLRVHIHRILHLECSLTTMDILSGFISLPAVGYFTFVSKPWWLTNFLGFSFSYGTLQLMSPSTFVTGSLILGSLFFYDIYFVYFTPLMVTVAKELDVPIKLLFPRPPAPTDAPAPTNAPDTVSLAMLGLGDIIIPGMMVGLALRFDLYLYYKQKGMLKARAEGEDADCDCVKPVYQPVTGGWGERFWAPSVRSNEPDLEPPYRDARSFPKTYFKASIVGYTFGMITTLAVMQIFDHPQPALLYLVPGILLSLWGTALAKGQISEMWEFSDAEEDEDEDTTEKGEEKDQKDKVTSSDKGRGLFARIFSRHNELATSQTLDKPSGKEEQALVAQSEKASDMVEEKESQSNDKPKTKSDNKDDSKHLDLFSFSLYVPRKAGSKKSEAAQGGAVNSTIDDESWSYVGVGKQENEPPAKRRRRSPRNLSNAGTTE</sequence>
<evidence type="ECO:0000256" key="6">
    <source>
        <dbReference type="ARBA" id="ARBA00022989"/>
    </source>
</evidence>
<dbReference type="Proteomes" id="UP001610335">
    <property type="component" value="Unassembled WGS sequence"/>
</dbReference>
<evidence type="ECO:0000256" key="9">
    <source>
        <dbReference type="SAM" id="Phobius"/>
    </source>
</evidence>
<feature type="compositionally biased region" description="Acidic residues" evidence="8">
    <location>
        <begin position="485"/>
        <end position="496"/>
    </location>
</feature>
<keyword evidence="4" id="KW-0378">Hydrolase</keyword>
<evidence type="ECO:0000256" key="5">
    <source>
        <dbReference type="ARBA" id="ARBA00022824"/>
    </source>
</evidence>
<reference evidence="10 11" key="1">
    <citation type="submission" date="2024-07" db="EMBL/GenBank/DDBJ databases">
        <title>Section-level genome sequencing and comparative genomics of Aspergillus sections Usti and Cavernicolus.</title>
        <authorList>
            <consortium name="Lawrence Berkeley National Laboratory"/>
            <person name="Nybo J.L."/>
            <person name="Vesth T.C."/>
            <person name="Theobald S."/>
            <person name="Frisvad J.C."/>
            <person name="Larsen T.O."/>
            <person name="Kjaerboelling I."/>
            <person name="Rothschild-Mancinelli K."/>
            <person name="Lyhne E.K."/>
            <person name="Kogle M.E."/>
            <person name="Barry K."/>
            <person name="Clum A."/>
            <person name="Na H."/>
            <person name="Ledsgaard L."/>
            <person name="Lin J."/>
            <person name="Lipzen A."/>
            <person name="Kuo A."/>
            <person name="Riley R."/>
            <person name="Mondo S."/>
            <person name="LaButti K."/>
            <person name="Haridas S."/>
            <person name="Pangalinan J."/>
            <person name="Salamov A.A."/>
            <person name="Simmons B.A."/>
            <person name="Magnuson J.K."/>
            <person name="Chen J."/>
            <person name="Drula E."/>
            <person name="Henrissat B."/>
            <person name="Wiebenga A."/>
            <person name="Lubbers R.J."/>
            <person name="Gomes A.C."/>
            <person name="Makela M.R."/>
            <person name="Stajich J."/>
            <person name="Grigoriev I.V."/>
            <person name="Mortensen U.H."/>
            <person name="De vries R.P."/>
            <person name="Baker S.E."/>
            <person name="Andersen M.R."/>
        </authorList>
    </citation>
    <scope>NUCLEOTIDE SEQUENCE [LARGE SCALE GENOMIC DNA]</scope>
    <source>
        <strain evidence="10 11">CBS 600.67</strain>
    </source>
</reference>
<feature type="transmembrane region" description="Helical" evidence="9">
    <location>
        <begin position="20"/>
        <end position="41"/>
    </location>
</feature>
<dbReference type="SMART" id="SM00730">
    <property type="entry name" value="PSN"/>
    <property type="match status" value="1"/>
</dbReference>
<keyword evidence="5" id="KW-0256">Endoplasmic reticulum</keyword>
<keyword evidence="11" id="KW-1185">Reference proteome</keyword>
<feature type="compositionally biased region" description="Acidic residues" evidence="8">
    <location>
        <begin position="62"/>
        <end position="79"/>
    </location>
</feature>
<keyword evidence="3 9" id="KW-0812">Transmembrane</keyword>
<accession>A0ABR4ITQ0</accession>